<keyword evidence="1" id="KW-0472">Membrane</keyword>
<evidence type="ECO:0000313" key="2">
    <source>
        <dbReference type="EMBL" id="RVX46389.1"/>
    </source>
</evidence>
<comment type="caution">
    <text evidence="2">The sequence shown here is derived from an EMBL/GenBank/DDBJ whole genome shotgun (WGS) entry which is preliminary data.</text>
</comment>
<sequence>MADDLDHTRGLGPPHRPRSLPVWINVVVIGFGLIVIVGHTRRLIEGRHTTDFEWLFGWNLGSWWWVGQLVVILGWCLIVFMRVQDLMRRRKGIHTK</sequence>
<proteinExistence type="predicted"/>
<dbReference type="RefSeq" id="WP_127938498.1">
    <property type="nucleotide sequence ID" value="NZ_SAUN01000001.1"/>
</dbReference>
<feature type="transmembrane region" description="Helical" evidence="1">
    <location>
        <begin position="60"/>
        <end position="81"/>
    </location>
</feature>
<evidence type="ECO:0000313" key="3">
    <source>
        <dbReference type="Proteomes" id="UP000284824"/>
    </source>
</evidence>
<dbReference type="AlphaFoldDB" id="A0A438ML71"/>
<dbReference type="OrthoDB" id="9992323at2"/>
<keyword evidence="1" id="KW-0812">Transmembrane</keyword>
<name>A0A438ML71_9ACTN</name>
<keyword evidence="1" id="KW-1133">Transmembrane helix</keyword>
<reference evidence="2 3" key="1">
    <citation type="submission" date="2019-01" db="EMBL/GenBank/DDBJ databases">
        <title>Sequencing the genomes of 1000 actinobacteria strains.</title>
        <authorList>
            <person name="Klenk H.-P."/>
        </authorList>
    </citation>
    <scope>NUCLEOTIDE SEQUENCE [LARGE SCALE GENOMIC DNA]</scope>
    <source>
        <strain evidence="2 3">DSM 43925</strain>
    </source>
</reference>
<protein>
    <submittedName>
        <fullName evidence="2">Uncharacterized protein</fullName>
    </submittedName>
</protein>
<dbReference type="Proteomes" id="UP000284824">
    <property type="component" value="Unassembled WGS sequence"/>
</dbReference>
<keyword evidence="3" id="KW-1185">Reference proteome</keyword>
<gene>
    <name evidence="2" type="ORF">EDD27_9265</name>
</gene>
<feature type="transmembrane region" description="Helical" evidence="1">
    <location>
        <begin position="20"/>
        <end position="40"/>
    </location>
</feature>
<organism evidence="2 3">
    <name type="scientific">Nonomuraea polychroma</name>
    <dbReference type="NCBI Taxonomy" id="46176"/>
    <lineage>
        <taxon>Bacteria</taxon>
        <taxon>Bacillati</taxon>
        <taxon>Actinomycetota</taxon>
        <taxon>Actinomycetes</taxon>
        <taxon>Streptosporangiales</taxon>
        <taxon>Streptosporangiaceae</taxon>
        <taxon>Nonomuraea</taxon>
    </lineage>
</organism>
<accession>A0A438ML71</accession>
<dbReference type="EMBL" id="SAUN01000001">
    <property type="protein sequence ID" value="RVX46389.1"/>
    <property type="molecule type" value="Genomic_DNA"/>
</dbReference>
<evidence type="ECO:0000256" key="1">
    <source>
        <dbReference type="SAM" id="Phobius"/>
    </source>
</evidence>